<keyword evidence="2" id="KW-1185">Reference proteome</keyword>
<dbReference type="Proteomes" id="UP000046155">
    <property type="component" value="Unassembled WGS sequence"/>
</dbReference>
<proteinExistence type="predicted"/>
<sequence>MSVPVVCFIPCCKAKKDTGKTVTSYFQPDVELEQLFCRLKSARQGMVGCVETASKITSALYLYTGHFYSIPGLKSAVVRLIRAGQMRLFIISAGYGLLDAFEPIQKYEAMMSSRTARYWRDVGLTEIIADVCAQLKPEQVYGFFAGVPEWKGTLAKYRYFFTSGVQQALGKGWVPAQAGCFYRRKGRGVTSIMKALGMSLYELLNSGFQDAFLQDVKLNGFCWNNVKIAYDEMLR</sequence>
<protein>
    <recommendedName>
        <fullName evidence="3">Peroxide stress protein YaaA</fullName>
    </recommendedName>
</protein>
<gene>
    <name evidence="1" type="ORF">SSCH_900002</name>
</gene>
<evidence type="ECO:0000313" key="1">
    <source>
        <dbReference type="EMBL" id="CEO90486.1"/>
    </source>
</evidence>
<organism evidence="1 2">
    <name type="scientific">Syntrophaceticus schinkii</name>
    <dbReference type="NCBI Taxonomy" id="499207"/>
    <lineage>
        <taxon>Bacteria</taxon>
        <taxon>Bacillati</taxon>
        <taxon>Bacillota</taxon>
        <taxon>Clostridia</taxon>
        <taxon>Thermoanaerobacterales</taxon>
        <taxon>Thermoanaerobacterales Family III. Incertae Sedis</taxon>
        <taxon>Syntrophaceticus</taxon>
    </lineage>
</organism>
<dbReference type="AlphaFoldDB" id="A0A0B7MR41"/>
<dbReference type="EMBL" id="CDRZ01000292">
    <property type="protein sequence ID" value="CEO90486.1"/>
    <property type="molecule type" value="Genomic_DNA"/>
</dbReference>
<accession>A0A0B7MR41</accession>
<dbReference type="OrthoDB" id="2110768at2"/>
<dbReference type="RefSeq" id="WP_044666238.1">
    <property type="nucleotide sequence ID" value="NZ_CDRZ01000292.1"/>
</dbReference>
<name>A0A0B7MR41_9FIRM</name>
<evidence type="ECO:0000313" key="2">
    <source>
        <dbReference type="Proteomes" id="UP000046155"/>
    </source>
</evidence>
<evidence type="ECO:0008006" key="3">
    <source>
        <dbReference type="Google" id="ProtNLM"/>
    </source>
</evidence>
<reference evidence="2" key="1">
    <citation type="submission" date="2015-01" db="EMBL/GenBank/DDBJ databases">
        <authorList>
            <person name="Manzoor Shahid"/>
            <person name="Zubair Saima"/>
        </authorList>
    </citation>
    <scope>NUCLEOTIDE SEQUENCE [LARGE SCALE GENOMIC DNA]</scope>
    <source>
        <strain evidence="2">Sp3</strain>
    </source>
</reference>